<evidence type="ECO:0000313" key="12">
    <source>
        <dbReference type="Proteomes" id="UP000050761"/>
    </source>
</evidence>
<evidence type="ECO:0000256" key="7">
    <source>
        <dbReference type="ARBA" id="ARBA00054366"/>
    </source>
</evidence>
<evidence type="ECO:0000256" key="6">
    <source>
        <dbReference type="ARBA" id="ARBA00023136"/>
    </source>
</evidence>
<feature type="chain" id="PRO_5044596567" description="DnaJ homolog subfamily C member 21" evidence="10">
    <location>
        <begin position="19"/>
        <end position="319"/>
    </location>
</feature>
<proteinExistence type="predicted"/>
<organism evidence="11">
    <name type="scientific">Heligmosomoides polygyrus</name>
    <name type="common">Parasitic roundworm</name>
    <dbReference type="NCBI Taxonomy" id="6339"/>
    <lineage>
        <taxon>Eukaryota</taxon>
        <taxon>Metazoa</taxon>
        <taxon>Ecdysozoa</taxon>
        <taxon>Nematoda</taxon>
        <taxon>Chromadorea</taxon>
        <taxon>Rhabditida</taxon>
        <taxon>Rhabditina</taxon>
        <taxon>Rhabditomorpha</taxon>
        <taxon>Strongyloidea</taxon>
        <taxon>Heligmosomidae</taxon>
        <taxon>Heligmosomoides</taxon>
    </lineage>
</organism>
<keyword evidence="6 9" id="KW-0472">Membrane</keyword>
<dbReference type="OrthoDB" id="240298at2759"/>
<dbReference type="FunFam" id="1.10.287.110:FF:000001">
    <property type="entry name" value="Import inner membrane translocase subunit tim14"/>
    <property type="match status" value="1"/>
</dbReference>
<name>A0A3P7ZLG9_HELPZ</name>
<reference evidence="13" key="2">
    <citation type="submission" date="2019-09" db="UniProtKB">
        <authorList>
            <consortium name="WormBaseParasite"/>
        </authorList>
    </citation>
    <scope>IDENTIFICATION</scope>
</reference>
<keyword evidence="4 9" id="KW-1133">Transmembrane helix</keyword>
<dbReference type="SUPFAM" id="SSF46565">
    <property type="entry name" value="Chaperone J-domain"/>
    <property type="match status" value="1"/>
</dbReference>
<keyword evidence="5" id="KW-0496">Mitochondrion</keyword>
<dbReference type="PANTHER" id="PTHR12763:SF28">
    <property type="entry name" value="GEO10507P1-RELATED"/>
    <property type="match status" value="1"/>
</dbReference>
<gene>
    <name evidence="11" type="ORF">HPBE_LOCUS10430</name>
</gene>
<keyword evidence="12" id="KW-1185">Reference proteome</keyword>
<evidence type="ECO:0000313" key="11">
    <source>
        <dbReference type="EMBL" id="VDO85057.1"/>
    </source>
</evidence>
<sequence length="319" mass="35602">MDRMALLVYARLSSFALLDFVIRSPVVMMAVPGTKNQPTTKTLHRSAFSPPLDDVGVADVADVATDVVGQSVAMSVTSSTRLWRRLNLAGVGLVAAGFGAWYLLRNQTVLKKGLEAIPGRVFDKYHRGGFESKMTRREEAVTLGLPATAKPNRTKEAHKRIMIAIHPDQGGSPYLSSKINEAKDSMESVEDLTYCLERFPRGHVAPAWKDRDGHLNGCAAMTLLPCSPIGVDLCNLLRPSRKGDVRDICNYRLICLFSVVYKLFTRFILYRASHAKKQDFGEISEIDHIHTVAKLIKVSRVYELPLCLTWHRLKMHLTP</sequence>
<evidence type="ECO:0000313" key="13">
    <source>
        <dbReference type="WBParaSite" id="HPBE_0001042901-mRNA-1"/>
    </source>
</evidence>
<evidence type="ECO:0000256" key="8">
    <source>
        <dbReference type="ARBA" id="ARBA00076378"/>
    </source>
</evidence>
<evidence type="ECO:0000256" key="5">
    <source>
        <dbReference type="ARBA" id="ARBA00023128"/>
    </source>
</evidence>
<evidence type="ECO:0000256" key="3">
    <source>
        <dbReference type="ARBA" id="ARBA00022792"/>
    </source>
</evidence>
<dbReference type="GO" id="GO:0001405">
    <property type="term" value="C:PAM complex, Tim23 associated import motor"/>
    <property type="evidence" value="ECO:0007669"/>
    <property type="project" value="TreeGrafter"/>
</dbReference>
<dbReference type="GO" id="GO:0030150">
    <property type="term" value="P:protein import into mitochondrial matrix"/>
    <property type="evidence" value="ECO:0007669"/>
    <property type="project" value="TreeGrafter"/>
</dbReference>
<keyword evidence="2 9" id="KW-0812">Transmembrane</keyword>
<protein>
    <recommendedName>
        <fullName evidence="8">DnaJ homolog subfamily C member 21</fullName>
    </recommendedName>
</protein>
<feature type="transmembrane region" description="Helical" evidence="9">
    <location>
        <begin position="86"/>
        <end position="104"/>
    </location>
</feature>
<dbReference type="GO" id="GO:0001671">
    <property type="term" value="F:ATPase activator activity"/>
    <property type="evidence" value="ECO:0007669"/>
    <property type="project" value="TreeGrafter"/>
</dbReference>
<comment type="subcellular location">
    <subcellularLocation>
        <location evidence="1">Mitochondrion inner membrane</location>
    </subcellularLocation>
</comment>
<dbReference type="WBParaSite" id="HPBE_0001042901-mRNA-1">
    <property type="protein sequence ID" value="HPBE_0001042901-mRNA-1"/>
    <property type="gene ID" value="HPBE_0001042901"/>
</dbReference>
<evidence type="ECO:0000256" key="9">
    <source>
        <dbReference type="SAM" id="Phobius"/>
    </source>
</evidence>
<keyword evidence="3" id="KW-0999">Mitochondrion inner membrane</keyword>
<evidence type="ECO:0000256" key="10">
    <source>
        <dbReference type="SAM" id="SignalP"/>
    </source>
</evidence>
<comment type="function">
    <text evidence="7">Probable component of the PAM complex, a complex required for the translocation of transit peptide-containing proteins from the inner membrane into the mitochondrial matrix in an ATP-dependent manner. May act as a co-chaperone that stimulate the ATP-dependent activity.</text>
</comment>
<dbReference type="Proteomes" id="UP000050761">
    <property type="component" value="Unassembled WGS sequence"/>
</dbReference>
<dbReference type="EMBL" id="UZAH01026763">
    <property type="protein sequence ID" value="VDO85057.1"/>
    <property type="molecule type" value="Genomic_DNA"/>
</dbReference>
<evidence type="ECO:0000256" key="2">
    <source>
        <dbReference type="ARBA" id="ARBA00022692"/>
    </source>
</evidence>
<evidence type="ECO:0000256" key="1">
    <source>
        <dbReference type="ARBA" id="ARBA00004273"/>
    </source>
</evidence>
<accession>A0A3P7ZLG9</accession>
<dbReference type="Gene3D" id="1.10.287.110">
    <property type="entry name" value="DnaJ domain"/>
    <property type="match status" value="1"/>
</dbReference>
<dbReference type="InterPro" id="IPR036869">
    <property type="entry name" value="J_dom_sf"/>
</dbReference>
<feature type="signal peptide" evidence="10">
    <location>
        <begin position="1"/>
        <end position="18"/>
    </location>
</feature>
<dbReference type="PANTHER" id="PTHR12763">
    <property type="match status" value="1"/>
</dbReference>
<evidence type="ECO:0000256" key="4">
    <source>
        <dbReference type="ARBA" id="ARBA00022989"/>
    </source>
</evidence>
<reference evidence="11 12" key="1">
    <citation type="submission" date="2018-11" db="EMBL/GenBank/DDBJ databases">
        <authorList>
            <consortium name="Pathogen Informatics"/>
        </authorList>
    </citation>
    <scope>NUCLEOTIDE SEQUENCE [LARGE SCALE GENOMIC DNA]</scope>
</reference>
<dbReference type="AlphaFoldDB" id="A0A3P7ZLG9"/>
<keyword evidence="10" id="KW-0732">Signal</keyword>